<dbReference type="AntiFam" id="ANF00095">
    <property type="entry name" value="Shadow ORF (opposite ABC transporters)"/>
</dbReference>
<dbReference type="Proteomes" id="UP000046067">
    <property type="component" value="Unassembled WGS sequence"/>
</dbReference>
<evidence type="ECO:0000313" key="1">
    <source>
        <dbReference type="EMBL" id="CSC42177.1"/>
    </source>
</evidence>
<organism evidence="1 2">
    <name type="scientific">Vibrio cholerae</name>
    <dbReference type="NCBI Taxonomy" id="666"/>
    <lineage>
        <taxon>Bacteria</taxon>
        <taxon>Pseudomonadati</taxon>
        <taxon>Pseudomonadota</taxon>
        <taxon>Gammaproteobacteria</taxon>
        <taxon>Vibrionales</taxon>
        <taxon>Vibrionaceae</taxon>
        <taxon>Vibrio</taxon>
    </lineage>
</organism>
<sequence>MSTLLNNLAFIEHDQAIHRRDGRQTVGNCNHSFALHQFIEALLNRRFHFRIERGSRLIQYQQWRIFEQNARDRNSLTLPAGEFDATFTDLCIVTAVAMRIGQTEDKLMSVGLRRCFQKLLLGGVRISIQNVVANGAVQQ</sequence>
<dbReference type="AlphaFoldDB" id="A0A655YKV3"/>
<evidence type="ECO:0000313" key="2">
    <source>
        <dbReference type="Proteomes" id="UP000046067"/>
    </source>
</evidence>
<accession>A0A655YKV3</accession>
<dbReference type="AntiFam" id="ANF00142">
    <property type="entry name" value="Shadow ORF (opposite yadG)"/>
</dbReference>
<protein>
    <submittedName>
        <fullName evidence="1">Uncharacterized protein</fullName>
    </submittedName>
</protein>
<dbReference type="EMBL" id="CWQJ01000017">
    <property type="protein sequence ID" value="CSC42177.1"/>
    <property type="molecule type" value="Genomic_DNA"/>
</dbReference>
<proteinExistence type="predicted"/>
<name>A0A655YKV3_VIBCL</name>
<reference evidence="1 2" key="1">
    <citation type="submission" date="2015-07" db="EMBL/GenBank/DDBJ databases">
        <authorList>
            <consortium name="Pathogen Informatics"/>
        </authorList>
    </citation>
    <scope>NUCLEOTIDE SEQUENCE [LARGE SCALE GENOMIC DNA]</scope>
    <source>
        <strain evidence="1 2">A325</strain>
    </source>
</reference>
<gene>
    <name evidence="1" type="ORF">ERS013201_02584</name>
</gene>